<evidence type="ECO:0000313" key="6">
    <source>
        <dbReference type="Proteomes" id="UP000198867"/>
    </source>
</evidence>
<dbReference type="GO" id="GO:0000976">
    <property type="term" value="F:transcription cis-regulatory region binding"/>
    <property type="evidence" value="ECO:0007669"/>
    <property type="project" value="TreeGrafter"/>
</dbReference>
<protein>
    <submittedName>
        <fullName evidence="5">Transcriptional regulator, TetR family</fullName>
    </submittedName>
</protein>
<dbReference type="STRING" id="995034.SAMN05216219_2038"/>
<keyword evidence="6" id="KW-1185">Reference proteome</keyword>
<keyword evidence="1 2" id="KW-0238">DNA-binding</keyword>
<reference evidence="6" key="1">
    <citation type="submission" date="2016-10" db="EMBL/GenBank/DDBJ databases">
        <authorList>
            <person name="Varghese N."/>
            <person name="Submissions S."/>
        </authorList>
    </citation>
    <scope>NUCLEOTIDE SEQUENCE [LARGE SCALE GENOMIC DNA]</scope>
    <source>
        <strain evidence="6">CGMCC 1.11101</strain>
    </source>
</reference>
<evidence type="ECO:0000256" key="1">
    <source>
        <dbReference type="ARBA" id="ARBA00023125"/>
    </source>
</evidence>
<dbReference type="Proteomes" id="UP000198867">
    <property type="component" value="Unassembled WGS sequence"/>
</dbReference>
<dbReference type="InterPro" id="IPR009057">
    <property type="entry name" value="Homeodomain-like_sf"/>
</dbReference>
<accession>A0A1I5BQH1</accession>
<dbReference type="Gene3D" id="1.10.357.10">
    <property type="entry name" value="Tetracycline Repressor, domain 2"/>
    <property type="match status" value="1"/>
</dbReference>
<evidence type="ECO:0000256" key="3">
    <source>
        <dbReference type="SAM" id="MobiDB-lite"/>
    </source>
</evidence>
<dbReference type="AlphaFoldDB" id="A0A1I5BQH1"/>
<dbReference type="GO" id="GO:0003700">
    <property type="term" value="F:DNA-binding transcription factor activity"/>
    <property type="evidence" value="ECO:0007669"/>
    <property type="project" value="TreeGrafter"/>
</dbReference>
<evidence type="ECO:0000259" key="4">
    <source>
        <dbReference type="PROSITE" id="PS50977"/>
    </source>
</evidence>
<dbReference type="PANTHER" id="PTHR30055:SF226">
    <property type="entry name" value="HTH-TYPE TRANSCRIPTIONAL REGULATOR PKSA"/>
    <property type="match status" value="1"/>
</dbReference>
<dbReference type="OrthoDB" id="3539650at2"/>
<sequence>MTISPSALEQPTRAAPLPPHDRRSSIVDAVLPLILEQGGGVTSRQLAEAAGVAEGTIFRAFGDKKSLLKAAVSRYLDPEPLLTELAAIDPGWPLEQKIRSILAALRRRFDGVFRVMSTLSEEDRPTPASLREDIERLVAAALAPDSASLRWSPAQIAQFARLLAFSSSFPLLTTGSEFSDEDLADFVLHGILCSPDLSTTRDPHAR</sequence>
<feature type="region of interest" description="Disordered" evidence="3">
    <location>
        <begin position="1"/>
        <end position="21"/>
    </location>
</feature>
<name>A0A1I5BQH1_9MICO</name>
<feature type="DNA-binding region" description="H-T-H motif" evidence="2">
    <location>
        <begin position="42"/>
        <end position="61"/>
    </location>
</feature>
<evidence type="ECO:0000313" key="5">
    <source>
        <dbReference type="EMBL" id="SFN76942.1"/>
    </source>
</evidence>
<organism evidence="5 6">
    <name type="scientific">Mycetocola miduiensis</name>
    <dbReference type="NCBI Taxonomy" id="995034"/>
    <lineage>
        <taxon>Bacteria</taxon>
        <taxon>Bacillati</taxon>
        <taxon>Actinomycetota</taxon>
        <taxon>Actinomycetes</taxon>
        <taxon>Micrococcales</taxon>
        <taxon>Microbacteriaceae</taxon>
        <taxon>Mycetocola</taxon>
    </lineage>
</organism>
<feature type="domain" description="HTH tetR-type" evidence="4">
    <location>
        <begin position="20"/>
        <end position="79"/>
    </location>
</feature>
<dbReference type="Pfam" id="PF00440">
    <property type="entry name" value="TetR_N"/>
    <property type="match status" value="1"/>
</dbReference>
<proteinExistence type="predicted"/>
<dbReference type="RefSeq" id="WP_090711015.1">
    <property type="nucleotide sequence ID" value="NZ_FOVM01000005.1"/>
</dbReference>
<dbReference type="PANTHER" id="PTHR30055">
    <property type="entry name" value="HTH-TYPE TRANSCRIPTIONAL REGULATOR RUTR"/>
    <property type="match status" value="1"/>
</dbReference>
<dbReference type="SUPFAM" id="SSF46689">
    <property type="entry name" value="Homeodomain-like"/>
    <property type="match status" value="1"/>
</dbReference>
<dbReference type="InterPro" id="IPR001647">
    <property type="entry name" value="HTH_TetR"/>
</dbReference>
<dbReference type="PROSITE" id="PS50977">
    <property type="entry name" value="HTH_TETR_2"/>
    <property type="match status" value="1"/>
</dbReference>
<dbReference type="PRINTS" id="PR00455">
    <property type="entry name" value="HTHTETR"/>
</dbReference>
<dbReference type="InterPro" id="IPR050109">
    <property type="entry name" value="HTH-type_TetR-like_transc_reg"/>
</dbReference>
<evidence type="ECO:0000256" key="2">
    <source>
        <dbReference type="PROSITE-ProRule" id="PRU00335"/>
    </source>
</evidence>
<gene>
    <name evidence="5" type="ORF">SAMN05216219_2038</name>
</gene>
<dbReference type="EMBL" id="FOVM01000005">
    <property type="protein sequence ID" value="SFN76942.1"/>
    <property type="molecule type" value="Genomic_DNA"/>
</dbReference>